<dbReference type="AlphaFoldDB" id="A0A699Q1J8"/>
<evidence type="ECO:0000256" key="2">
    <source>
        <dbReference type="SAM" id="MobiDB-lite"/>
    </source>
</evidence>
<dbReference type="EMBL" id="BKCJ010975532">
    <property type="protein sequence ID" value="GFC57919.1"/>
    <property type="molecule type" value="Genomic_DNA"/>
</dbReference>
<feature type="region of interest" description="Disordered" evidence="2">
    <location>
        <begin position="39"/>
        <end position="63"/>
    </location>
</feature>
<name>A0A699Q1J8_TANCI</name>
<sequence>KVMHAYYAKESPIPPPVIMPPSPMLSLMFNPQEFFLPEELLPPKKRGRDRSSSSTSALPQEFKIGESSRKISLERHEKQIEEFLNHLDELSLDRIENIEDNIEGLGKGRVIIQQDFDNLETELQETRAQVAKIQRKQLGISFIQ</sequence>
<feature type="non-terminal residue" evidence="3">
    <location>
        <position position="1"/>
    </location>
</feature>
<reference evidence="3" key="1">
    <citation type="journal article" date="2019" name="Sci. Rep.">
        <title>Draft genome of Tanacetum cinerariifolium, the natural source of mosquito coil.</title>
        <authorList>
            <person name="Yamashiro T."/>
            <person name="Shiraishi A."/>
            <person name="Satake H."/>
            <person name="Nakayama K."/>
        </authorList>
    </citation>
    <scope>NUCLEOTIDE SEQUENCE</scope>
</reference>
<organism evidence="3">
    <name type="scientific">Tanacetum cinerariifolium</name>
    <name type="common">Dalmatian daisy</name>
    <name type="synonym">Chrysanthemum cinerariifolium</name>
    <dbReference type="NCBI Taxonomy" id="118510"/>
    <lineage>
        <taxon>Eukaryota</taxon>
        <taxon>Viridiplantae</taxon>
        <taxon>Streptophyta</taxon>
        <taxon>Embryophyta</taxon>
        <taxon>Tracheophyta</taxon>
        <taxon>Spermatophyta</taxon>
        <taxon>Magnoliopsida</taxon>
        <taxon>eudicotyledons</taxon>
        <taxon>Gunneridae</taxon>
        <taxon>Pentapetalae</taxon>
        <taxon>asterids</taxon>
        <taxon>campanulids</taxon>
        <taxon>Asterales</taxon>
        <taxon>Asteraceae</taxon>
        <taxon>Asteroideae</taxon>
        <taxon>Anthemideae</taxon>
        <taxon>Anthemidinae</taxon>
        <taxon>Tanacetum</taxon>
    </lineage>
</organism>
<proteinExistence type="predicted"/>
<evidence type="ECO:0000313" key="3">
    <source>
        <dbReference type="EMBL" id="GFC57919.1"/>
    </source>
</evidence>
<evidence type="ECO:0000256" key="1">
    <source>
        <dbReference type="SAM" id="Coils"/>
    </source>
</evidence>
<accession>A0A699Q1J8</accession>
<comment type="caution">
    <text evidence="3">The sequence shown here is derived from an EMBL/GenBank/DDBJ whole genome shotgun (WGS) entry which is preliminary data.</text>
</comment>
<gene>
    <name evidence="3" type="ORF">Tci_829889</name>
</gene>
<feature type="non-terminal residue" evidence="3">
    <location>
        <position position="144"/>
    </location>
</feature>
<protein>
    <submittedName>
        <fullName evidence="3">Uncharacterized protein</fullName>
    </submittedName>
</protein>
<feature type="coiled-coil region" evidence="1">
    <location>
        <begin position="73"/>
        <end position="136"/>
    </location>
</feature>
<keyword evidence="1" id="KW-0175">Coiled coil</keyword>